<dbReference type="PRINTS" id="PR00359">
    <property type="entry name" value="BP450"/>
</dbReference>
<protein>
    <submittedName>
        <fullName evidence="3">Cytochrome P450</fullName>
    </submittedName>
</protein>
<sequence>MEKDAEQVLAYPIPAPSALEPPSEWERLRSECPVARVTLPSGDGAALVTRYEDVRSVLADPRFTRRLTGEGAARIAANESGGVFNSDMASAVPDSGEGHQRWRREVGKWFTAKRMNALRPGIREMAERLIDGMVAEGAPADLKAHLGFPLPVWVICDLLGVPESDRDRFSYWSDTLLNLTRYTEEEISAAQKEFFAYMSAHIGRRRTDPGDDLLSALITGPDGDGARLTDMELVATGMGLLVAGHETTANMIGKMVAMLLSDRSRWERLLEERGLVRTAVEEALRFDANSGIGLPRFITEDAEIGGETVPAGTTVMCAMAAANRDPGAFEGADTMVLDRLPNQHIAFGSGAHSCLGQALARTELQVVLEVLLDRLPGLDLAVPADELRRVDGLAVGGLATVPVRW</sequence>
<gene>
    <name evidence="3" type="ORF">O4J56_01960</name>
</gene>
<dbReference type="InterPro" id="IPR001128">
    <property type="entry name" value="Cyt_P450"/>
</dbReference>
<reference evidence="3 4" key="1">
    <citation type="submission" date="2023-01" db="EMBL/GenBank/DDBJ databases">
        <title>Draft genome sequence of Nocardiopsis sp. RSe5-2 isolated from halophytes.</title>
        <authorList>
            <person name="Duangmal K."/>
            <person name="Chantavorakit T."/>
        </authorList>
    </citation>
    <scope>NUCLEOTIDE SEQUENCE [LARGE SCALE GENOMIC DNA]</scope>
    <source>
        <strain evidence="3 4">RSe5-2</strain>
    </source>
</reference>
<dbReference type="PANTHER" id="PTHR46696">
    <property type="entry name" value="P450, PUTATIVE (EUROFUNG)-RELATED"/>
    <property type="match status" value="1"/>
</dbReference>
<dbReference type="PRINTS" id="PR00385">
    <property type="entry name" value="P450"/>
</dbReference>
<dbReference type="InterPro" id="IPR017972">
    <property type="entry name" value="Cyt_P450_CS"/>
</dbReference>
<dbReference type="CDD" id="cd11031">
    <property type="entry name" value="Cyp158A-like"/>
    <property type="match status" value="1"/>
</dbReference>
<name>A0ABT4TYT4_9ACTN</name>
<dbReference type="PANTHER" id="PTHR46696:SF6">
    <property type="entry name" value="P450, PUTATIVE (EUROFUNG)-RELATED"/>
    <property type="match status" value="1"/>
</dbReference>
<evidence type="ECO:0000256" key="2">
    <source>
        <dbReference type="RuleBase" id="RU000461"/>
    </source>
</evidence>
<dbReference type="Proteomes" id="UP001527866">
    <property type="component" value="Unassembled WGS sequence"/>
</dbReference>
<organism evidence="3 4">
    <name type="scientific">Nocardiopsis endophytica</name>
    <dbReference type="NCBI Taxonomy" id="3018445"/>
    <lineage>
        <taxon>Bacteria</taxon>
        <taxon>Bacillati</taxon>
        <taxon>Actinomycetota</taxon>
        <taxon>Actinomycetes</taxon>
        <taxon>Streptosporangiales</taxon>
        <taxon>Nocardiopsidaceae</taxon>
        <taxon>Nocardiopsis</taxon>
    </lineage>
</organism>
<comment type="similarity">
    <text evidence="1 2">Belongs to the cytochrome P450 family.</text>
</comment>
<dbReference type="Pfam" id="PF00067">
    <property type="entry name" value="p450"/>
    <property type="match status" value="1"/>
</dbReference>
<keyword evidence="2" id="KW-0408">Iron</keyword>
<comment type="caution">
    <text evidence="3">The sequence shown here is derived from an EMBL/GenBank/DDBJ whole genome shotgun (WGS) entry which is preliminary data.</text>
</comment>
<proteinExistence type="inferred from homology"/>
<keyword evidence="2" id="KW-0503">Monooxygenase</keyword>
<keyword evidence="2" id="KW-0479">Metal-binding</keyword>
<dbReference type="InterPro" id="IPR002397">
    <property type="entry name" value="Cyt_P450_B"/>
</dbReference>
<dbReference type="PROSITE" id="PS00086">
    <property type="entry name" value="CYTOCHROME_P450"/>
    <property type="match status" value="1"/>
</dbReference>
<dbReference type="SUPFAM" id="SSF48264">
    <property type="entry name" value="Cytochrome P450"/>
    <property type="match status" value="1"/>
</dbReference>
<evidence type="ECO:0000313" key="4">
    <source>
        <dbReference type="Proteomes" id="UP001527866"/>
    </source>
</evidence>
<evidence type="ECO:0000313" key="3">
    <source>
        <dbReference type="EMBL" id="MDA2809390.1"/>
    </source>
</evidence>
<keyword evidence="2" id="KW-0560">Oxidoreductase</keyword>
<dbReference type="RefSeq" id="WP_270683296.1">
    <property type="nucleotide sequence ID" value="NZ_JAQFWQ010000003.1"/>
</dbReference>
<keyword evidence="2" id="KW-0349">Heme</keyword>
<evidence type="ECO:0000256" key="1">
    <source>
        <dbReference type="ARBA" id="ARBA00010617"/>
    </source>
</evidence>
<dbReference type="Gene3D" id="1.10.630.10">
    <property type="entry name" value="Cytochrome P450"/>
    <property type="match status" value="1"/>
</dbReference>
<accession>A0ABT4TYT4</accession>
<dbReference type="EMBL" id="JAQFWQ010000003">
    <property type="protein sequence ID" value="MDA2809390.1"/>
    <property type="molecule type" value="Genomic_DNA"/>
</dbReference>
<keyword evidence="4" id="KW-1185">Reference proteome</keyword>
<dbReference type="InterPro" id="IPR036396">
    <property type="entry name" value="Cyt_P450_sf"/>
</dbReference>